<proteinExistence type="predicted"/>
<evidence type="ECO:0000313" key="2">
    <source>
        <dbReference type="Proteomes" id="UP001652264"/>
    </source>
</evidence>
<dbReference type="Pfam" id="PF04860">
    <property type="entry name" value="Phage_portal"/>
    <property type="match status" value="1"/>
</dbReference>
<comment type="caution">
    <text evidence="1">The sequence shown here is derived from an EMBL/GenBank/DDBJ whole genome shotgun (WGS) entry which is preliminary data.</text>
</comment>
<dbReference type="EMBL" id="JANVAD010000001">
    <property type="protein sequence ID" value="MCS6521354.1"/>
    <property type="molecule type" value="Genomic_DNA"/>
</dbReference>
<dbReference type="InterPro" id="IPR006944">
    <property type="entry name" value="Phage/GTA_portal"/>
</dbReference>
<dbReference type="RefSeq" id="WP_141861750.1">
    <property type="nucleotide sequence ID" value="NZ_BMNV01000004.1"/>
</dbReference>
<name>A0ABT2HDM7_9MICO</name>
<keyword evidence="2" id="KW-1185">Reference proteome</keyword>
<organism evidence="1 2">
    <name type="scientific">Curtobacterium citreum</name>
    <dbReference type="NCBI Taxonomy" id="2036"/>
    <lineage>
        <taxon>Bacteria</taxon>
        <taxon>Bacillati</taxon>
        <taxon>Actinomycetota</taxon>
        <taxon>Actinomycetes</taxon>
        <taxon>Micrococcales</taxon>
        <taxon>Microbacteriaceae</taxon>
        <taxon>Curtobacterium</taxon>
    </lineage>
</organism>
<reference evidence="1 2" key="1">
    <citation type="submission" date="2022-08" db="EMBL/GenBank/DDBJ databases">
        <title>Taxonomy of Curtobacterium flaccumfaciens.</title>
        <authorList>
            <person name="Osdaghi E."/>
            <person name="Taghavi S.M."/>
            <person name="Hamidizade M."/>
            <person name="Abachi H."/>
            <person name="Fazliarab A."/>
            <person name="Baeyen S."/>
            <person name="Portier P."/>
            <person name="Van Vaerenbergh J."/>
            <person name="Jacques M.-A."/>
        </authorList>
    </citation>
    <scope>NUCLEOTIDE SEQUENCE [LARGE SCALE GENOMIC DNA]</scope>
    <source>
        <strain evidence="1 2">LMG8786T</strain>
    </source>
</reference>
<accession>A0ABT2HDM7</accession>
<evidence type="ECO:0000313" key="1">
    <source>
        <dbReference type="EMBL" id="MCS6521354.1"/>
    </source>
</evidence>
<protein>
    <submittedName>
        <fullName evidence="1">Phage portal protein</fullName>
    </submittedName>
</protein>
<dbReference type="GeneID" id="95324270"/>
<sequence length="476" mass="52314">MSAVFQTLGELSTHLAGTNIEVVDPGVPLVEWAAELSNDPSWKNQPSIRKVVGFAARNIASVPMHLYEFVGEQDRRRVRDGALAEVLRRPSRAPGETAYRFWERVLIEGLIYDRFAVRIVERDDGYELVRIPARLVTFAADALDRITSVNVRKPDGTVQELDPAGFILDAGYATKGASGTSPLKTLRDLLDEQTEAVRYRRSIWRNGARTAGVIERPANTPWADGARERFGRSWQNFSRGGGQEGGTPVLEDGMQYKAIDAFRPRDTLDLEGRQLTDAEVAAAFHIAPELVGAREGTFSNIKAFKEMLYGPALGPYISAWEQTLDATLVPLLGTPNQYVEANVEAKMRGSFEEQAGVLSTSVGAPWMTRNEARAKQNMSAIDGGDELITPLNVLVGGQASPQDGKTGPVVAKFAARQEQVVRSQKAAGSDWWDGPRWDRELVADLVKAGVDVIEAATVAKQFNTEAEQRFRAEEES</sequence>
<gene>
    <name evidence="1" type="ORF">NYQ28_02095</name>
</gene>
<dbReference type="Proteomes" id="UP001652264">
    <property type="component" value="Unassembled WGS sequence"/>
</dbReference>